<dbReference type="RefSeq" id="XP_009527677.1">
    <property type="nucleotide sequence ID" value="XM_009529382.1"/>
</dbReference>
<gene>
    <name evidence="1" type="ORF">PHYSODRAFT_391222</name>
</gene>
<dbReference type="InParanoid" id="G4ZGZ4"/>
<feature type="non-terminal residue" evidence="1">
    <location>
        <position position="1"/>
    </location>
</feature>
<name>G4ZGZ4_PHYSP</name>
<dbReference type="EMBL" id="JH159154">
    <property type="protein sequence ID" value="EGZ18619.1"/>
    <property type="molecule type" value="Genomic_DNA"/>
</dbReference>
<accession>G4ZGZ4</accession>
<feature type="non-terminal residue" evidence="1">
    <location>
        <position position="166"/>
    </location>
</feature>
<evidence type="ECO:0000313" key="2">
    <source>
        <dbReference type="Proteomes" id="UP000002640"/>
    </source>
</evidence>
<dbReference type="GeneID" id="20651113"/>
<sequence>VGDAFIAAVYADKRDVVRFLHATGIVSTDSFQTAFEGAMRVSNSNTALCLYSFKRASVPMLNQRLMEKERENISTASISTAFKRAARCACPDQANIVKFLYTQECISPELIGTAFVSAAGWGLDDVVELLRTDARLLLESVHEAFVAAVCRCQVQMVKKLYSQQSI</sequence>
<protein>
    <submittedName>
        <fullName evidence="1">Uncharacterized protein</fullName>
    </submittedName>
</protein>
<dbReference type="KEGG" id="psoj:PHYSODRAFT_391222"/>
<evidence type="ECO:0000313" key="1">
    <source>
        <dbReference type="EMBL" id="EGZ18619.1"/>
    </source>
</evidence>
<dbReference type="SMR" id="G4ZGZ4"/>
<organism evidence="1 2">
    <name type="scientific">Phytophthora sojae (strain P6497)</name>
    <name type="common">Soybean stem and root rot agent</name>
    <name type="synonym">Phytophthora megasperma f. sp. glycines</name>
    <dbReference type="NCBI Taxonomy" id="1094619"/>
    <lineage>
        <taxon>Eukaryota</taxon>
        <taxon>Sar</taxon>
        <taxon>Stramenopiles</taxon>
        <taxon>Oomycota</taxon>
        <taxon>Peronosporomycetes</taxon>
        <taxon>Peronosporales</taxon>
        <taxon>Peronosporaceae</taxon>
        <taxon>Phytophthora</taxon>
    </lineage>
</organism>
<dbReference type="AlphaFoldDB" id="G4ZGZ4"/>
<dbReference type="Proteomes" id="UP000002640">
    <property type="component" value="Unassembled WGS sequence"/>
</dbReference>
<proteinExistence type="predicted"/>
<reference evidence="1 2" key="1">
    <citation type="journal article" date="2006" name="Science">
        <title>Phytophthora genome sequences uncover evolutionary origins and mechanisms of pathogenesis.</title>
        <authorList>
            <person name="Tyler B.M."/>
            <person name="Tripathy S."/>
            <person name="Zhang X."/>
            <person name="Dehal P."/>
            <person name="Jiang R.H."/>
            <person name="Aerts A."/>
            <person name="Arredondo F.D."/>
            <person name="Baxter L."/>
            <person name="Bensasson D."/>
            <person name="Beynon J.L."/>
            <person name="Chapman J."/>
            <person name="Damasceno C.M."/>
            <person name="Dorrance A.E."/>
            <person name="Dou D."/>
            <person name="Dickerman A.W."/>
            <person name="Dubchak I.L."/>
            <person name="Garbelotto M."/>
            <person name="Gijzen M."/>
            <person name="Gordon S.G."/>
            <person name="Govers F."/>
            <person name="Grunwald N.J."/>
            <person name="Huang W."/>
            <person name="Ivors K.L."/>
            <person name="Jones R.W."/>
            <person name="Kamoun S."/>
            <person name="Krampis K."/>
            <person name="Lamour K.H."/>
            <person name="Lee M.K."/>
            <person name="McDonald W.H."/>
            <person name="Medina M."/>
            <person name="Meijer H.J."/>
            <person name="Nordberg E.K."/>
            <person name="Maclean D.J."/>
            <person name="Ospina-Giraldo M.D."/>
            <person name="Morris P.F."/>
            <person name="Phuntumart V."/>
            <person name="Putnam N.H."/>
            <person name="Rash S."/>
            <person name="Rose J.K."/>
            <person name="Sakihama Y."/>
            <person name="Salamov A.A."/>
            <person name="Savidor A."/>
            <person name="Scheuring C.F."/>
            <person name="Smith B.M."/>
            <person name="Sobral B.W."/>
            <person name="Terry A."/>
            <person name="Torto-Alalibo T.A."/>
            <person name="Win J."/>
            <person name="Xu Z."/>
            <person name="Zhang H."/>
            <person name="Grigoriev I.V."/>
            <person name="Rokhsar D.S."/>
            <person name="Boore J.L."/>
        </authorList>
    </citation>
    <scope>NUCLEOTIDE SEQUENCE [LARGE SCALE GENOMIC DNA]</scope>
    <source>
        <strain evidence="1 2">P6497</strain>
    </source>
</reference>
<keyword evidence="2" id="KW-1185">Reference proteome</keyword>